<name>B8CFE2_THAPS</name>
<feature type="region of interest" description="Disordered" evidence="1">
    <location>
        <begin position="423"/>
        <end position="476"/>
    </location>
</feature>
<feature type="region of interest" description="Disordered" evidence="1">
    <location>
        <begin position="213"/>
        <end position="244"/>
    </location>
</feature>
<keyword evidence="3" id="KW-1185">Reference proteome</keyword>
<feature type="region of interest" description="Disordered" evidence="1">
    <location>
        <begin position="301"/>
        <end position="331"/>
    </location>
</feature>
<sequence>MDIQSHVVKIPVSLQALESLGANVSSQVAKYLKDYSPHLLSETFKRVGGSELLTNKYTAWMLLGSILVFWQYRLTMYQRTSEEVANVAAMTLQQDSLRKTILETLTTVANSPETLSSLSSLFQSLISEERTEQHLINLIVRALNSEGVRLAAIQLLQVCFQDPNLQSWGGEFLKVAAKNTVLDEGVQKSAGVGIQKALKSAVLVPLPWWKQHHDVDEQQQKQSTGKDNEDEDGDNNGGIGEPELQRRVYTWMTTSFRMQRSQTTHSFRESAATPISTCTVAKSASGLSLLAEATEAAAAANEKEATASSSSASGSSPLAAPPTAGSSEGIQKQKLPTLIVNEEENKPSASSPLNEEGDGAPDDGDDDAPKATEATQPPTSPRPSTPRPKNKKKYPRARSRYQQYKDEQLMLNAMAKEQPKCVPHKLPPIIHRGASSRSSTPDHHHQPHGHYPYPPPPPPPPALHGHYPPYPPQPYPGMPPPPPIQHYPAMMNPQMMMNMQISPMMHQQQYMQMDPMMQQHWMQQMMTTMMMMQQQQQQQAMNGGQVAMPTMPFAMPLNGQMPSFPLQTTDTTAAVAAGLDPLLTFQQMQAQFLQMEQTTQQLFQQQNETTDTATTATIATQQTTAPPQLAQNNSNPSSSPPLLWFEQTCRNIEHELARNYANAKKEQRLKGEIGEEVGYGYFSRFGSGGGENEDMSGGGAVQEGGEKETSEAVDGGGKMRRSNKRKGIPKKKKT</sequence>
<feature type="region of interest" description="Disordered" evidence="1">
    <location>
        <begin position="344"/>
        <end position="398"/>
    </location>
</feature>
<dbReference type="EMBL" id="CM000653">
    <property type="protein sequence ID" value="EED87786.1"/>
    <property type="molecule type" value="Genomic_DNA"/>
</dbReference>
<evidence type="ECO:0000313" key="3">
    <source>
        <dbReference type="Proteomes" id="UP000001449"/>
    </source>
</evidence>
<dbReference type="OMA" id="THSFRES"/>
<dbReference type="RefSeq" id="XP_002295006.1">
    <property type="nucleotide sequence ID" value="XM_002294970.1"/>
</dbReference>
<feature type="compositionally biased region" description="Basic and acidic residues" evidence="1">
    <location>
        <begin position="213"/>
        <end position="227"/>
    </location>
</feature>
<dbReference type="AlphaFoldDB" id="B8CFE2"/>
<dbReference type="GeneID" id="7442806"/>
<feature type="compositionally biased region" description="Basic residues" evidence="1">
    <location>
        <begin position="388"/>
        <end position="398"/>
    </location>
</feature>
<dbReference type="eggNOG" id="ENOG502QYCW">
    <property type="taxonomic scope" value="Eukaryota"/>
</dbReference>
<feature type="compositionally biased region" description="Low complexity" evidence="1">
    <location>
        <begin position="301"/>
        <end position="327"/>
    </location>
</feature>
<organism evidence="2 3">
    <name type="scientific">Thalassiosira pseudonana</name>
    <name type="common">Marine diatom</name>
    <name type="synonym">Cyclotella nana</name>
    <dbReference type="NCBI Taxonomy" id="35128"/>
    <lineage>
        <taxon>Eukaryota</taxon>
        <taxon>Sar</taxon>
        <taxon>Stramenopiles</taxon>
        <taxon>Ochrophyta</taxon>
        <taxon>Bacillariophyta</taxon>
        <taxon>Coscinodiscophyceae</taxon>
        <taxon>Thalassiosirophycidae</taxon>
        <taxon>Thalassiosirales</taxon>
        <taxon>Thalassiosiraceae</taxon>
        <taxon>Thalassiosira</taxon>
    </lineage>
</organism>
<feature type="compositionally biased region" description="Basic residues" evidence="1">
    <location>
        <begin position="718"/>
        <end position="734"/>
    </location>
</feature>
<protein>
    <submittedName>
        <fullName evidence="2">Uncharacterized protein</fullName>
    </submittedName>
</protein>
<dbReference type="PaxDb" id="35128-Thaps25701"/>
<dbReference type="InParanoid" id="B8CFE2"/>
<dbReference type="KEGG" id="tps:THAPSDRAFT_25701"/>
<feature type="compositionally biased region" description="Pro residues" evidence="1">
    <location>
        <begin position="452"/>
        <end position="476"/>
    </location>
</feature>
<reference evidence="2 3" key="2">
    <citation type="journal article" date="2008" name="Nature">
        <title>The Phaeodactylum genome reveals the evolutionary history of diatom genomes.</title>
        <authorList>
            <person name="Bowler C."/>
            <person name="Allen A.E."/>
            <person name="Badger J.H."/>
            <person name="Grimwood J."/>
            <person name="Jabbari K."/>
            <person name="Kuo A."/>
            <person name="Maheswari U."/>
            <person name="Martens C."/>
            <person name="Maumus F."/>
            <person name="Otillar R.P."/>
            <person name="Rayko E."/>
            <person name="Salamov A."/>
            <person name="Vandepoele K."/>
            <person name="Beszteri B."/>
            <person name="Gruber A."/>
            <person name="Heijde M."/>
            <person name="Katinka M."/>
            <person name="Mock T."/>
            <person name="Valentin K."/>
            <person name="Verret F."/>
            <person name="Berges J.A."/>
            <person name="Brownlee C."/>
            <person name="Cadoret J.P."/>
            <person name="Chiovitti A."/>
            <person name="Choi C.J."/>
            <person name="Coesel S."/>
            <person name="De Martino A."/>
            <person name="Detter J.C."/>
            <person name="Durkin C."/>
            <person name="Falciatore A."/>
            <person name="Fournet J."/>
            <person name="Haruta M."/>
            <person name="Huysman M.J."/>
            <person name="Jenkins B.D."/>
            <person name="Jiroutova K."/>
            <person name="Jorgensen R.E."/>
            <person name="Joubert Y."/>
            <person name="Kaplan A."/>
            <person name="Kroger N."/>
            <person name="Kroth P.G."/>
            <person name="La Roche J."/>
            <person name="Lindquist E."/>
            <person name="Lommer M."/>
            <person name="Martin-Jezequel V."/>
            <person name="Lopez P.J."/>
            <person name="Lucas S."/>
            <person name="Mangogna M."/>
            <person name="McGinnis K."/>
            <person name="Medlin L.K."/>
            <person name="Montsant A."/>
            <person name="Oudot-Le Secq M.P."/>
            <person name="Napoli C."/>
            <person name="Obornik M."/>
            <person name="Parker M.S."/>
            <person name="Petit J.L."/>
            <person name="Porcel B.M."/>
            <person name="Poulsen N."/>
            <person name="Robison M."/>
            <person name="Rychlewski L."/>
            <person name="Rynearson T.A."/>
            <person name="Schmutz J."/>
            <person name="Shapiro H."/>
            <person name="Siaut M."/>
            <person name="Stanley M."/>
            <person name="Sussman M.R."/>
            <person name="Taylor A.R."/>
            <person name="Vardi A."/>
            <person name="von Dassow P."/>
            <person name="Vyverman W."/>
            <person name="Willis A."/>
            <person name="Wyrwicz L.S."/>
            <person name="Rokhsar D.S."/>
            <person name="Weissenbach J."/>
            <person name="Armbrust E.V."/>
            <person name="Green B.R."/>
            <person name="Van de Peer Y."/>
            <person name="Grigoriev I.V."/>
        </authorList>
    </citation>
    <scope>NUCLEOTIDE SEQUENCE [LARGE SCALE GENOMIC DNA]</scope>
    <source>
        <strain evidence="2 3">CCMP1335</strain>
    </source>
</reference>
<dbReference type="Proteomes" id="UP000001449">
    <property type="component" value="Chromosome 22"/>
</dbReference>
<evidence type="ECO:0000313" key="2">
    <source>
        <dbReference type="EMBL" id="EED87786.1"/>
    </source>
</evidence>
<accession>B8CFE2</accession>
<gene>
    <name evidence="2" type="ORF">THAPSDRAFT_25701</name>
</gene>
<proteinExistence type="predicted"/>
<dbReference type="HOGENOM" id="CLU_377928_0_0_1"/>
<feature type="region of interest" description="Disordered" evidence="1">
    <location>
        <begin position="685"/>
        <end position="734"/>
    </location>
</feature>
<feature type="compositionally biased region" description="Gly residues" evidence="1">
    <location>
        <begin position="686"/>
        <end position="702"/>
    </location>
</feature>
<evidence type="ECO:0000256" key="1">
    <source>
        <dbReference type="SAM" id="MobiDB-lite"/>
    </source>
</evidence>
<reference evidence="2 3" key="1">
    <citation type="journal article" date="2004" name="Science">
        <title>The genome of the diatom Thalassiosira pseudonana: ecology, evolution, and metabolism.</title>
        <authorList>
            <person name="Armbrust E.V."/>
            <person name="Berges J.A."/>
            <person name="Bowler C."/>
            <person name="Green B.R."/>
            <person name="Martinez D."/>
            <person name="Putnam N.H."/>
            <person name="Zhou S."/>
            <person name="Allen A.E."/>
            <person name="Apt K.E."/>
            <person name="Bechner M."/>
            <person name="Brzezinski M.A."/>
            <person name="Chaal B.K."/>
            <person name="Chiovitti A."/>
            <person name="Davis A.K."/>
            <person name="Demarest M.S."/>
            <person name="Detter J.C."/>
            <person name="Glavina T."/>
            <person name="Goodstein D."/>
            <person name="Hadi M.Z."/>
            <person name="Hellsten U."/>
            <person name="Hildebrand M."/>
            <person name="Jenkins B.D."/>
            <person name="Jurka J."/>
            <person name="Kapitonov V.V."/>
            <person name="Kroger N."/>
            <person name="Lau W.W."/>
            <person name="Lane T.W."/>
            <person name="Larimer F.W."/>
            <person name="Lippmeier J.C."/>
            <person name="Lucas S."/>
            <person name="Medina M."/>
            <person name="Montsant A."/>
            <person name="Obornik M."/>
            <person name="Parker M.S."/>
            <person name="Palenik B."/>
            <person name="Pazour G.J."/>
            <person name="Richardson P.M."/>
            <person name="Rynearson T.A."/>
            <person name="Saito M.A."/>
            <person name="Schwartz D.C."/>
            <person name="Thamatrakoln K."/>
            <person name="Valentin K."/>
            <person name="Vardi A."/>
            <person name="Wilkerson F.P."/>
            <person name="Rokhsar D.S."/>
        </authorList>
    </citation>
    <scope>NUCLEOTIDE SEQUENCE [LARGE SCALE GENOMIC DNA]</scope>
    <source>
        <strain evidence="2 3">CCMP1335</strain>
    </source>
</reference>
<feature type="compositionally biased region" description="Acidic residues" evidence="1">
    <location>
        <begin position="355"/>
        <end position="366"/>
    </location>
</feature>